<dbReference type="PANTHER" id="PTHR10151">
    <property type="entry name" value="ECTONUCLEOTIDE PYROPHOSPHATASE/PHOSPHODIESTERASE"/>
    <property type="match status" value="1"/>
</dbReference>
<proteinExistence type="predicted"/>
<dbReference type="InterPro" id="IPR002591">
    <property type="entry name" value="Phosphodiest/P_Trfase"/>
</dbReference>
<dbReference type="RefSeq" id="WP_252855635.1">
    <property type="nucleotide sequence ID" value="NZ_JAMXLR010000092.1"/>
</dbReference>
<keyword evidence="2" id="KW-1185">Reference proteome</keyword>
<dbReference type="Pfam" id="PF01663">
    <property type="entry name" value="Phosphodiest"/>
    <property type="match status" value="1"/>
</dbReference>
<sequence>MPQRNYSVLIVGLDGATLDLMLPWIDEGYLPNLGRLLRSGAHSRLESTIPPITPCAWSSFITGKNPGKHGLFDFVEPDRDGPGFRFTNASFRDGESLWACLSRHGRRVGVVNVPMTYPPEPVNGFLISGLDTPHEHSPFMYPVDIRQEIKQAGIRYRIDQQHLGNMRTDERRRQQLADIFEAETARTKAFDLLSKNRPADFRMIVYGATDQVQHHFWHFMDPEHDKYDASGAEEFADAIRDTYMHIDEQLGQLMDDIDDDTIVLVMSDHGFGPTSNVRLRLNQVLRDAGLLNFQQSNDRPSMFRKFARWLDEMLRSTLSSDMKRNLAGMLPKIRVWFENLDEAKIDWGQTKAHVNEAYRSSPAVWLEKRDGQTEGEALDLRSQVVAALKGLTDPATGQPAVGNCYFPHEIYHGPHTKRAPEVLPSWWEDGFLLEQSAPLKDVYPNIERSNSPIQGGVEFAGSHRLDGVFMASGGPFRQGFAFGGAKIVDVAPTVLYLMGLPVPDDMDGRVLTEAISDEFVQANPIEWETVTGEHATDDNDDSDHQQMSFTEDESELIAKRLQALGYIK</sequence>
<organism evidence="1 2">
    <name type="scientific">Aeoliella straminimaris</name>
    <dbReference type="NCBI Taxonomy" id="2954799"/>
    <lineage>
        <taxon>Bacteria</taxon>
        <taxon>Pseudomonadati</taxon>
        <taxon>Planctomycetota</taxon>
        <taxon>Planctomycetia</taxon>
        <taxon>Pirellulales</taxon>
        <taxon>Lacipirellulaceae</taxon>
        <taxon>Aeoliella</taxon>
    </lineage>
</organism>
<protein>
    <submittedName>
        <fullName evidence="1">Alkaline phosphatase family protein</fullName>
    </submittedName>
</protein>
<dbReference type="Gene3D" id="3.40.720.10">
    <property type="entry name" value="Alkaline Phosphatase, subunit A"/>
    <property type="match status" value="2"/>
</dbReference>
<dbReference type="SUPFAM" id="SSF53649">
    <property type="entry name" value="Alkaline phosphatase-like"/>
    <property type="match status" value="1"/>
</dbReference>
<dbReference type="EMBL" id="JAMXLR010000092">
    <property type="protein sequence ID" value="MCO6047525.1"/>
    <property type="molecule type" value="Genomic_DNA"/>
</dbReference>
<dbReference type="InterPro" id="IPR017850">
    <property type="entry name" value="Alkaline_phosphatase_core_sf"/>
</dbReference>
<dbReference type="Proteomes" id="UP001155241">
    <property type="component" value="Unassembled WGS sequence"/>
</dbReference>
<reference evidence="1" key="1">
    <citation type="submission" date="2022-06" db="EMBL/GenBank/DDBJ databases">
        <title>Aeoliella straminimaris, a novel planctomycete from sediments.</title>
        <authorList>
            <person name="Vitorino I.R."/>
            <person name="Lage O.M."/>
        </authorList>
    </citation>
    <scope>NUCLEOTIDE SEQUENCE</scope>
    <source>
        <strain evidence="1">ICT_H6.2</strain>
    </source>
</reference>
<dbReference type="AlphaFoldDB" id="A0A9X2FEE4"/>
<gene>
    <name evidence="1" type="ORF">NG895_26780</name>
</gene>
<comment type="caution">
    <text evidence="1">The sequence shown here is derived from an EMBL/GenBank/DDBJ whole genome shotgun (WGS) entry which is preliminary data.</text>
</comment>
<evidence type="ECO:0000313" key="1">
    <source>
        <dbReference type="EMBL" id="MCO6047525.1"/>
    </source>
</evidence>
<dbReference type="PANTHER" id="PTHR10151:SF120">
    <property type="entry name" value="BIS(5'-ADENOSYL)-TRIPHOSPHATASE"/>
    <property type="match status" value="1"/>
</dbReference>
<dbReference type="GO" id="GO:0016787">
    <property type="term" value="F:hydrolase activity"/>
    <property type="evidence" value="ECO:0007669"/>
    <property type="project" value="UniProtKB-ARBA"/>
</dbReference>
<evidence type="ECO:0000313" key="2">
    <source>
        <dbReference type="Proteomes" id="UP001155241"/>
    </source>
</evidence>
<accession>A0A9X2FEE4</accession>
<name>A0A9X2FEE4_9BACT</name>